<gene>
    <name evidence="1" type="ORF">M9Y10_010191</name>
</gene>
<dbReference type="EMBL" id="JAPFFF010000015">
    <property type="protein sequence ID" value="KAK8867214.1"/>
    <property type="molecule type" value="Genomic_DNA"/>
</dbReference>
<protein>
    <recommendedName>
        <fullName evidence="3">Reverse transcriptase Ty1/copia-type domain-containing protein</fullName>
    </recommendedName>
</protein>
<evidence type="ECO:0008006" key="3">
    <source>
        <dbReference type="Google" id="ProtNLM"/>
    </source>
</evidence>
<keyword evidence="2" id="KW-1185">Reference proteome</keyword>
<accession>A0ABR2IQL9</accession>
<comment type="caution">
    <text evidence="1">The sequence shown here is derived from an EMBL/GenBank/DDBJ whole genome shotgun (WGS) entry which is preliminary data.</text>
</comment>
<reference evidence="1 2" key="1">
    <citation type="submission" date="2024-04" db="EMBL/GenBank/DDBJ databases">
        <title>Tritrichomonas musculus Genome.</title>
        <authorList>
            <person name="Alves-Ferreira E."/>
            <person name="Grigg M."/>
            <person name="Lorenzi H."/>
            <person name="Galac M."/>
        </authorList>
    </citation>
    <scope>NUCLEOTIDE SEQUENCE [LARGE SCALE GENOMIC DNA]</scope>
    <source>
        <strain evidence="1 2">EAF2021</strain>
    </source>
</reference>
<name>A0ABR2IQL9_9EUKA</name>
<proteinExistence type="predicted"/>
<sequence length="232" mass="26718">MDVSPAMVQDDEELEEFICRRICQDNYNIMSQRGFNLDQGTSVKIYNEKDSMSKRRSVIQPGKYYIKGFKNGLYEVVDDKNRSQMTHDFIHDTFAHGKDLDTEEAEVEVLIDWCHHLDCVHVGVLEFNVFDDLVVVLHDVLVQITIVDVLVVFVVRSLNGLSIAGVHDEFVDELEWIAVFLVLKSLVEDVFDDTLYTIICLAIPIVTFDEAILYLLELDEVFESDVVDNHMH</sequence>
<evidence type="ECO:0000313" key="2">
    <source>
        <dbReference type="Proteomes" id="UP001470230"/>
    </source>
</evidence>
<evidence type="ECO:0000313" key="1">
    <source>
        <dbReference type="EMBL" id="KAK8867214.1"/>
    </source>
</evidence>
<dbReference type="Proteomes" id="UP001470230">
    <property type="component" value="Unassembled WGS sequence"/>
</dbReference>
<organism evidence="1 2">
    <name type="scientific">Tritrichomonas musculus</name>
    <dbReference type="NCBI Taxonomy" id="1915356"/>
    <lineage>
        <taxon>Eukaryota</taxon>
        <taxon>Metamonada</taxon>
        <taxon>Parabasalia</taxon>
        <taxon>Tritrichomonadida</taxon>
        <taxon>Tritrichomonadidae</taxon>
        <taxon>Tritrichomonas</taxon>
    </lineage>
</organism>